<accession>A0A2T1DD24</accession>
<organism evidence="2 3">
    <name type="scientific">Phormidesmis priestleyi ULC007</name>
    <dbReference type="NCBI Taxonomy" id="1920490"/>
    <lineage>
        <taxon>Bacteria</taxon>
        <taxon>Bacillati</taxon>
        <taxon>Cyanobacteriota</taxon>
        <taxon>Cyanophyceae</taxon>
        <taxon>Leptolyngbyales</taxon>
        <taxon>Leptolyngbyaceae</taxon>
        <taxon>Phormidesmis</taxon>
    </lineage>
</organism>
<dbReference type="STRING" id="1920490.GCA_001895925_05102"/>
<protein>
    <submittedName>
        <fullName evidence="2">Uncharacterized protein</fullName>
    </submittedName>
</protein>
<sequence>MKTVTSNSTRFSFIPEPDDKFLKLFSHRHDYIWANSQAIWQTESRHPLSDRLINQQSYLYGVRFGAETNYMMIDLDTGGLYHPARDPFARDRILEALEPLGLVAHIAITSSYSGGIHLYFPFEQPQKTWRVALAVKVALENAGFTIAQGHLEVFPNSKPYDADAPTLYQAHRLPLQIGSYLLNRDGETCYPSKTEFVSQWKFCQKRSDVTTAALDKVIALARIDQPRLTGKASKFLNDLNADIETGWTGHGQTNFLLGRIAMRSYIFEQMDGAELIAHIVTTAKLLPGYRDWCRHQHEIADRAAHWARSITSSTRYFPYGSTPTNTNPIPEMNWSQQQSDQARERIQAAIASMLNASTLPAQITARFTALKAAGIGSSTLYRHRDLWHPDFLRLEIISETRSGGLFEECESEFLEKLEDVEKGDQSEKCPTSLLGGTPGNTPHSQRFSDSYTPKIVETEGIDATARLSDDLGCNGRQNDD</sequence>
<feature type="compositionally biased region" description="Polar residues" evidence="1">
    <location>
        <begin position="439"/>
        <end position="451"/>
    </location>
</feature>
<comment type="caution">
    <text evidence="2">The sequence shown here is derived from an EMBL/GenBank/DDBJ whole genome shotgun (WGS) entry which is preliminary data.</text>
</comment>
<reference evidence="2 3" key="1">
    <citation type="submission" date="2018-02" db="EMBL/GenBank/DDBJ databases">
        <authorList>
            <person name="Cohen D.B."/>
            <person name="Kent A.D."/>
        </authorList>
    </citation>
    <scope>NUCLEOTIDE SEQUENCE [LARGE SCALE GENOMIC DNA]</scope>
    <source>
        <strain evidence="2 3">ULC007</strain>
    </source>
</reference>
<evidence type="ECO:0000256" key="1">
    <source>
        <dbReference type="SAM" id="MobiDB-lite"/>
    </source>
</evidence>
<evidence type="ECO:0000313" key="2">
    <source>
        <dbReference type="EMBL" id="PSB18422.1"/>
    </source>
</evidence>
<dbReference type="AlphaFoldDB" id="A0A2T1DD24"/>
<name>A0A2T1DD24_9CYAN</name>
<reference evidence="2 3" key="2">
    <citation type="submission" date="2018-03" db="EMBL/GenBank/DDBJ databases">
        <title>The ancient ancestry and fast evolution of plastids.</title>
        <authorList>
            <person name="Moore K.R."/>
            <person name="Magnabosco C."/>
            <person name="Momper L."/>
            <person name="Gold D.A."/>
            <person name="Bosak T."/>
            <person name="Fournier G.P."/>
        </authorList>
    </citation>
    <scope>NUCLEOTIDE SEQUENCE [LARGE SCALE GENOMIC DNA]</scope>
    <source>
        <strain evidence="2 3">ULC007</strain>
    </source>
</reference>
<gene>
    <name evidence="2" type="ORF">C7B65_15115</name>
</gene>
<proteinExistence type="predicted"/>
<dbReference type="EMBL" id="PVWG01000017">
    <property type="protein sequence ID" value="PSB18422.1"/>
    <property type="molecule type" value="Genomic_DNA"/>
</dbReference>
<keyword evidence="3" id="KW-1185">Reference proteome</keyword>
<feature type="region of interest" description="Disordered" evidence="1">
    <location>
        <begin position="420"/>
        <end position="452"/>
    </location>
</feature>
<dbReference type="RefSeq" id="WP_073072730.1">
    <property type="nucleotide sequence ID" value="NZ_MPPI01000018.1"/>
</dbReference>
<evidence type="ECO:0000313" key="3">
    <source>
        <dbReference type="Proteomes" id="UP000238634"/>
    </source>
</evidence>
<dbReference type="Proteomes" id="UP000238634">
    <property type="component" value="Unassembled WGS sequence"/>
</dbReference>
<dbReference type="OrthoDB" id="425592at2"/>